<dbReference type="AlphaFoldDB" id="A0A1S4C7J5"/>
<proteinExistence type="predicted"/>
<evidence type="ECO:0000313" key="1">
    <source>
        <dbReference type="Proteomes" id="UP000790787"/>
    </source>
</evidence>
<dbReference type="PANTHER" id="PTHR31704:SF37">
    <property type="entry name" value="HEAT SHOCK PROTEIN"/>
    <property type="match status" value="1"/>
</dbReference>
<keyword evidence="1" id="KW-1185">Reference proteome</keyword>
<gene>
    <name evidence="2" type="primary">LOC107816071</name>
</gene>
<dbReference type="PANTHER" id="PTHR31704">
    <property type="entry name" value="MYB/SANT-LIKE DNA-BINDING DOMAIN PROTEIN-RELATED"/>
    <property type="match status" value="1"/>
</dbReference>
<reference evidence="1" key="1">
    <citation type="journal article" date="2014" name="Nat. Commun.">
        <title>The tobacco genome sequence and its comparison with those of tomato and potato.</title>
        <authorList>
            <person name="Sierro N."/>
            <person name="Battey J.N."/>
            <person name="Ouadi S."/>
            <person name="Bakaher N."/>
            <person name="Bovet L."/>
            <person name="Willig A."/>
            <person name="Goepfert S."/>
            <person name="Peitsch M.C."/>
            <person name="Ivanov N.V."/>
        </authorList>
    </citation>
    <scope>NUCLEOTIDE SEQUENCE [LARGE SCALE GENOMIC DNA]</scope>
</reference>
<sequence>MKNHWDCMNAEWTLFKQLIKGETGLGWDENKRIIVADDDWWEQKIKENVKYKKFRNKDLSLIWFRYDALFADIVATGERARAASQEQMSGIGLDLDDEINNFYGYDQGEQFGNLNDEKSDDSDDILQHAHSVRFPEPSLKKLKSIDGVGTSSQGKKSKAKYGAVSLKHDIHSLLEMVSNKSSATSLTTSEATIEKCIDLLVTIPGISEGSEIFNFSLNLLVKKETREIFSKLYADEARKSWLEYNYQSYLKKQQ</sequence>
<dbReference type="GeneID" id="107816071"/>
<dbReference type="InterPro" id="IPR024752">
    <property type="entry name" value="Myb/SANT-like_dom"/>
</dbReference>
<dbReference type="OMA" id="CMNAEWT"/>
<name>A0A1S4C7J5_TOBAC</name>
<accession>A0A1S4C7J5</accession>
<organism evidence="1 2">
    <name type="scientific">Nicotiana tabacum</name>
    <name type="common">Common tobacco</name>
    <dbReference type="NCBI Taxonomy" id="4097"/>
    <lineage>
        <taxon>Eukaryota</taxon>
        <taxon>Viridiplantae</taxon>
        <taxon>Streptophyta</taxon>
        <taxon>Embryophyta</taxon>
        <taxon>Tracheophyta</taxon>
        <taxon>Spermatophyta</taxon>
        <taxon>Magnoliopsida</taxon>
        <taxon>eudicotyledons</taxon>
        <taxon>Gunneridae</taxon>
        <taxon>Pentapetalae</taxon>
        <taxon>asterids</taxon>
        <taxon>lamiids</taxon>
        <taxon>Solanales</taxon>
        <taxon>Solanaceae</taxon>
        <taxon>Nicotianoideae</taxon>
        <taxon>Nicotianeae</taxon>
        <taxon>Nicotiana</taxon>
    </lineage>
</organism>
<dbReference type="OrthoDB" id="1299372at2759"/>
<dbReference type="RefSeq" id="XP_016497227.2">
    <property type="nucleotide sequence ID" value="XM_016641741.2"/>
</dbReference>
<dbReference type="PaxDb" id="4097-A0A1S4C7J5"/>
<dbReference type="Proteomes" id="UP000790787">
    <property type="component" value="Chromosome 12"/>
</dbReference>
<dbReference type="Pfam" id="PF12776">
    <property type="entry name" value="Myb_DNA-bind_3"/>
    <property type="match status" value="1"/>
</dbReference>
<dbReference type="RefSeq" id="XP_016497227.1">
    <property type="nucleotide sequence ID" value="XM_016641741.1"/>
</dbReference>
<reference evidence="2" key="2">
    <citation type="submission" date="2025-08" db="UniProtKB">
        <authorList>
            <consortium name="RefSeq"/>
        </authorList>
    </citation>
    <scope>IDENTIFICATION</scope>
    <source>
        <tissue evidence="2">Leaf</tissue>
    </source>
</reference>
<evidence type="ECO:0000313" key="2">
    <source>
        <dbReference type="RefSeq" id="XP_016497227.2"/>
    </source>
</evidence>
<protein>
    <submittedName>
        <fullName evidence="2">L10-interacting MYB domain-containing protein-like</fullName>
    </submittedName>
</protein>
<dbReference type="KEGG" id="nta:107816071"/>